<sequence>MRKGQKTVGQALPVGRGPTTTEHPVPPGRTTGIATHHGIQRCIQHSDQYVRPRAGSDFGGNRPPVDQRGLAAVCELCVCVRSEAVQRAVLPAFGARWPQHDPSAQLPGLRAEDERGH</sequence>
<reference evidence="2" key="1">
    <citation type="submission" date="2021-05" db="EMBL/GenBank/DDBJ databases">
        <authorList>
            <person name="Alioto T."/>
            <person name="Alioto T."/>
            <person name="Gomez Garrido J."/>
        </authorList>
    </citation>
    <scope>NUCLEOTIDE SEQUENCE</scope>
</reference>
<dbReference type="EMBL" id="HBUE01267985">
    <property type="protein sequence ID" value="CAG6562556.1"/>
    <property type="molecule type" value="Transcribed_RNA"/>
</dbReference>
<dbReference type="EMBL" id="HBUE01267982">
    <property type="protein sequence ID" value="CAG6562552.1"/>
    <property type="molecule type" value="Transcribed_RNA"/>
</dbReference>
<proteinExistence type="predicted"/>
<dbReference type="EMBL" id="HBUE01118310">
    <property type="protein sequence ID" value="CAG6491261.1"/>
    <property type="molecule type" value="Transcribed_RNA"/>
</dbReference>
<dbReference type="EMBL" id="HBUE01162788">
    <property type="protein sequence ID" value="CAG6511150.1"/>
    <property type="molecule type" value="Transcribed_RNA"/>
</dbReference>
<dbReference type="AlphaFoldDB" id="A0A8D8CEJ1"/>
<feature type="region of interest" description="Disordered" evidence="1">
    <location>
        <begin position="96"/>
        <end position="117"/>
    </location>
</feature>
<dbReference type="EMBL" id="HBUE01162785">
    <property type="protein sequence ID" value="CAG6511146.1"/>
    <property type="molecule type" value="Transcribed_RNA"/>
</dbReference>
<organism evidence="2">
    <name type="scientific">Culex pipiens</name>
    <name type="common">House mosquito</name>
    <dbReference type="NCBI Taxonomy" id="7175"/>
    <lineage>
        <taxon>Eukaryota</taxon>
        <taxon>Metazoa</taxon>
        <taxon>Ecdysozoa</taxon>
        <taxon>Arthropoda</taxon>
        <taxon>Hexapoda</taxon>
        <taxon>Insecta</taxon>
        <taxon>Pterygota</taxon>
        <taxon>Neoptera</taxon>
        <taxon>Endopterygota</taxon>
        <taxon>Diptera</taxon>
        <taxon>Nematocera</taxon>
        <taxon>Culicoidea</taxon>
        <taxon>Culicidae</taxon>
        <taxon>Culicinae</taxon>
        <taxon>Culicini</taxon>
        <taxon>Culex</taxon>
        <taxon>Culex</taxon>
    </lineage>
</organism>
<evidence type="ECO:0000256" key="1">
    <source>
        <dbReference type="SAM" id="MobiDB-lite"/>
    </source>
</evidence>
<evidence type="ECO:0000313" key="2">
    <source>
        <dbReference type="EMBL" id="CAG6491269.1"/>
    </source>
</evidence>
<dbReference type="EMBL" id="HBUE01162790">
    <property type="protein sequence ID" value="CAG6511153.1"/>
    <property type="molecule type" value="Transcribed_RNA"/>
</dbReference>
<protein>
    <submittedName>
        <fullName evidence="2">(northern house mosquito) hypothetical protein</fullName>
    </submittedName>
</protein>
<dbReference type="EMBL" id="HBUE01267987">
    <property type="protein sequence ID" value="CAG6562559.1"/>
    <property type="molecule type" value="Transcribed_RNA"/>
</dbReference>
<accession>A0A8D8CEJ1</accession>
<name>A0A8D8CEJ1_CULPI</name>
<dbReference type="EMBL" id="HBUE01162787">
    <property type="protein sequence ID" value="CAG6511148.1"/>
    <property type="molecule type" value="Transcribed_RNA"/>
</dbReference>
<dbReference type="EMBL" id="HBUE01118314">
    <property type="protein sequence ID" value="CAG6491267.1"/>
    <property type="molecule type" value="Transcribed_RNA"/>
</dbReference>
<dbReference type="EMBL" id="HBUE01118315">
    <property type="protein sequence ID" value="CAG6491269.1"/>
    <property type="molecule type" value="Transcribed_RNA"/>
</dbReference>
<dbReference type="EMBL" id="HBUE01118312">
    <property type="protein sequence ID" value="CAG6491265.1"/>
    <property type="molecule type" value="Transcribed_RNA"/>
</dbReference>
<dbReference type="EMBL" id="HBUE01118311">
    <property type="protein sequence ID" value="CAG6491263.1"/>
    <property type="molecule type" value="Transcribed_RNA"/>
</dbReference>
<dbReference type="EMBL" id="HBUE01267984">
    <property type="protein sequence ID" value="CAG6562554.1"/>
    <property type="molecule type" value="Transcribed_RNA"/>
</dbReference>
<dbReference type="EMBL" id="HBUE01118309">
    <property type="protein sequence ID" value="CAG6491259.1"/>
    <property type="molecule type" value="Transcribed_RNA"/>
</dbReference>
<feature type="region of interest" description="Disordered" evidence="1">
    <location>
        <begin position="1"/>
        <end position="33"/>
    </location>
</feature>